<organism evidence="1">
    <name type="scientific">bioreactor metagenome</name>
    <dbReference type="NCBI Taxonomy" id="1076179"/>
    <lineage>
        <taxon>unclassified sequences</taxon>
        <taxon>metagenomes</taxon>
        <taxon>ecological metagenomes</taxon>
    </lineage>
</organism>
<sequence length="118" mass="13661">MESHTILAHIKNSKSKGSTELKTQIPVSVAKKVIPREEVRRCSVANIAFERSICLRHRDSFRVIVVDKHVTVLIRTGIFITVKLTYFATFLNTEEIFACSYAWFQVEIYVRSFVNIIR</sequence>
<gene>
    <name evidence="1" type="ORF">SDC9_92626</name>
</gene>
<dbReference type="AlphaFoldDB" id="A0A645A865"/>
<comment type="caution">
    <text evidence="1">The sequence shown here is derived from an EMBL/GenBank/DDBJ whole genome shotgun (WGS) entry which is preliminary data.</text>
</comment>
<name>A0A645A865_9ZZZZ</name>
<reference evidence="1" key="1">
    <citation type="submission" date="2019-08" db="EMBL/GenBank/DDBJ databases">
        <authorList>
            <person name="Kucharzyk K."/>
            <person name="Murdoch R.W."/>
            <person name="Higgins S."/>
            <person name="Loffler F."/>
        </authorList>
    </citation>
    <scope>NUCLEOTIDE SEQUENCE</scope>
</reference>
<evidence type="ECO:0000313" key="1">
    <source>
        <dbReference type="EMBL" id="MPM45934.1"/>
    </source>
</evidence>
<protein>
    <submittedName>
        <fullName evidence="1">Uncharacterized protein</fullName>
    </submittedName>
</protein>
<accession>A0A645A865</accession>
<dbReference type="EMBL" id="VSSQ01011076">
    <property type="protein sequence ID" value="MPM45934.1"/>
    <property type="molecule type" value="Genomic_DNA"/>
</dbReference>
<proteinExistence type="predicted"/>